<dbReference type="CDD" id="cd04301">
    <property type="entry name" value="NAT_SF"/>
    <property type="match status" value="1"/>
</dbReference>
<evidence type="ECO:0000256" key="1">
    <source>
        <dbReference type="ARBA" id="ARBA00022679"/>
    </source>
</evidence>
<keyword evidence="4" id="KW-1185">Reference proteome</keyword>
<protein>
    <submittedName>
        <fullName evidence="3">GNAT family N-acetyltransferase</fullName>
    </submittedName>
</protein>
<dbReference type="RefSeq" id="WP_245036299.1">
    <property type="nucleotide sequence ID" value="NZ_CP095076.1"/>
</dbReference>
<feature type="domain" description="N-acetyltransferase" evidence="2">
    <location>
        <begin position="1"/>
        <end position="168"/>
    </location>
</feature>
<dbReference type="Proteomes" id="UP000830326">
    <property type="component" value="Plasmid unnamed1"/>
</dbReference>
<dbReference type="InterPro" id="IPR050769">
    <property type="entry name" value="NAT_camello-type"/>
</dbReference>
<evidence type="ECO:0000313" key="3">
    <source>
        <dbReference type="EMBL" id="UOR14161.1"/>
    </source>
</evidence>
<dbReference type="InterPro" id="IPR016181">
    <property type="entry name" value="Acyl_CoA_acyltransferase"/>
</dbReference>
<dbReference type="Pfam" id="PF00583">
    <property type="entry name" value="Acetyltransf_1"/>
    <property type="match status" value="1"/>
</dbReference>
<dbReference type="PANTHER" id="PTHR13947:SF37">
    <property type="entry name" value="LD18367P"/>
    <property type="match status" value="1"/>
</dbReference>
<keyword evidence="3" id="KW-0614">Plasmid</keyword>
<proteinExistence type="predicted"/>
<evidence type="ECO:0000313" key="4">
    <source>
        <dbReference type="Proteomes" id="UP000830326"/>
    </source>
</evidence>
<gene>
    <name evidence="3" type="ORF">MUO15_20965</name>
</gene>
<dbReference type="Gene3D" id="3.40.630.30">
    <property type="match status" value="1"/>
</dbReference>
<organism evidence="3 4">
    <name type="scientific">Halobacillus amylolyticus</name>
    <dbReference type="NCBI Taxonomy" id="2932259"/>
    <lineage>
        <taxon>Bacteria</taxon>
        <taxon>Bacillati</taxon>
        <taxon>Bacillota</taxon>
        <taxon>Bacilli</taxon>
        <taxon>Bacillales</taxon>
        <taxon>Bacillaceae</taxon>
        <taxon>Halobacillus</taxon>
    </lineage>
</organism>
<dbReference type="SUPFAM" id="SSF55729">
    <property type="entry name" value="Acyl-CoA N-acyltransferases (Nat)"/>
    <property type="match status" value="1"/>
</dbReference>
<evidence type="ECO:0000259" key="2">
    <source>
        <dbReference type="PROSITE" id="PS51186"/>
    </source>
</evidence>
<accession>A0ABY4HHV5</accession>
<dbReference type="PROSITE" id="PS51186">
    <property type="entry name" value="GNAT"/>
    <property type="match status" value="1"/>
</dbReference>
<dbReference type="InterPro" id="IPR000182">
    <property type="entry name" value="GNAT_dom"/>
</dbReference>
<dbReference type="EMBL" id="CP095076">
    <property type="protein sequence ID" value="UOR14161.1"/>
    <property type="molecule type" value="Genomic_DNA"/>
</dbReference>
<geneLocation type="plasmid" evidence="3 4">
    <name>unnamed1</name>
</geneLocation>
<reference evidence="3" key="1">
    <citation type="submission" date="2022-04" db="EMBL/GenBank/DDBJ databases">
        <title>Halobacillus sp. isolated from saltern.</title>
        <authorList>
            <person name="Won M."/>
            <person name="Lee C.-M."/>
            <person name="Woen H.-Y."/>
            <person name="Kwon S.-W."/>
        </authorList>
    </citation>
    <scope>NUCLEOTIDE SEQUENCE</scope>
    <source>
        <strain evidence="3">SSHM10-5</strain>
        <plasmid evidence="3">unnamed1</plasmid>
    </source>
</reference>
<keyword evidence="1" id="KW-0808">Transferase</keyword>
<dbReference type="PANTHER" id="PTHR13947">
    <property type="entry name" value="GNAT FAMILY N-ACETYLTRANSFERASE"/>
    <property type="match status" value="1"/>
</dbReference>
<name>A0ABY4HHV5_9BACI</name>
<sequence length="168" mass="19392">MIIRDVLESELEYIKNLRLDAYNEHEQKVPRDHWNVLKQQILTEEDLQSNVDQLVAEVEGEIVGTVVLFPPKTELYTGLLDDELDYPEIRKLAVSSKFRGKGVAKAMISECIRRTKNRGFRSIGLHTADFMENAVKLYEGLGFERLPQYDFEPADDGIIVKAFRIHIK</sequence>